<name>A0A2S7KPP4_9FLAO</name>
<dbReference type="InterPro" id="IPR023267">
    <property type="entry name" value="RCMT"/>
</dbReference>
<dbReference type="Gene3D" id="3.30.70.1170">
    <property type="entry name" value="Sun protein, domain 3"/>
    <property type="match status" value="1"/>
</dbReference>
<dbReference type="SUPFAM" id="SSF53335">
    <property type="entry name" value="S-adenosyl-L-methionine-dependent methyltransferases"/>
    <property type="match status" value="1"/>
</dbReference>
<keyword evidence="2 5" id="KW-0808">Transferase</keyword>
<protein>
    <submittedName>
        <fullName evidence="7">RNA methyltransferase</fullName>
    </submittedName>
</protein>
<evidence type="ECO:0000313" key="7">
    <source>
        <dbReference type="EMBL" id="PQB04604.1"/>
    </source>
</evidence>
<dbReference type="Proteomes" id="UP000239800">
    <property type="component" value="Unassembled WGS sequence"/>
</dbReference>
<dbReference type="PROSITE" id="PS51686">
    <property type="entry name" value="SAM_MT_RSMB_NOP"/>
    <property type="match status" value="1"/>
</dbReference>
<dbReference type="PRINTS" id="PR02008">
    <property type="entry name" value="RCMTFAMILY"/>
</dbReference>
<dbReference type="InterPro" id="IPR029063">
    <property type="entry name" value="SAM-dependent_MTases_sf"/>
</dbReference>
<evidence type="ECO:0000256" key="2">
    <source>
        <dbReference type="ARBA" id="ARBA00022679"/>
    </source>
</evidence>
<dbReference type="EMBL" id="MQUB01000001">
    <property type="protein sequence ID" value="PQB04604.1"/>
    <property type="molecule type" value="Genomic_DNA"/>
</dbReference>
<dbReference type="InterPro" id="IPR049560">
    <property type="entry name" value="MeTrfase_RsmB-F_NOP2_cat"/>
</dbReference>
<evidence type="ECO:0000256" key="5">
    <source>
        <dbReference type="PROSITE-ProRule" id="PRU01023"/>
    </source>
</evidence>
<comment type="caution">
    <text evidence="5">Lacks conserved residue(s) required for the propagation of feature annotation.</text>
</comment>
<dbReference type="OrthoDB" id="9810297at2"/>
<keyword evidence="1 5" id="KW-0489">Methyltransferase</keyword>
<evidence type="ECO:0000256" key="3">
    <source>
        <dbReference type="ARBA" id="ARBA00022691"/>
    </source>
</evidence>
<feature type="binding site" evidence="5">
    <location>
        <position position="300"/>
    </location>
    <ligand>
        <name>S-adenosyl-L-methionine</name>
        <dbReference type="ChEBI" id="CHEBI:59789"/>
    </ligand>
</feature>
<feature type="domain" description="SAM-dependent MTase RsmB/NOP-type" evidence="6">
    <location>
        <begin position="141"/>
        <end position="402"/>
    </location>
</feature>
<evidence type="ECO:0000313" key="8">
    <source>
        <dbReference type="Proteomes" id="UP000239800"/>
    </source>
</evidence>
<dbReference type="InterPro" id="IPR054728">
    <property type="entry name" value="RsmB-like_ferredoxin"/>
</dbReference>
<gene>
    <name evidence="7" type="ORF">BST85_06610</name>
</gene>
<evidence type="ECO:0000259" key="6">
    <source>
        <dbReference type="PROSITE" id="PS51686"/>
    </source>
</evidence>
<keyword evidence="8" id="KW-1185">Reference proteome</keyword>
<evidence type="ECO:0000256" key="4">
    <source>
        <dbReference type="ARBA" id="ARBA00022884"/>
    </source>
</evidence>
<dbReference type="Gene3D" id="3.40.50.150">
    <property type="entry name" value="Vaccinia Virus protein VP39"/>
    <property type="match status" value="1"/>
</dbReference>
<comment type="caution">
    <text evidence="7">The sequence shown here is derived from an EMBL/GenBank/DDBJ whole genome shotgun (WGS) entry which is preliminary data.</text>
</comment>
<feature type="active site" description="Nucleophile" evidence="5">
    <location>
        <position position="353"/>
    </location>
</feature>
<organism evidence="7 8">
    <name type="scientific">Aureitalea marina</name>
    <dbReference type="NCBI Taxonomy" id="930804"/>
    <lineage>
        <taxon>Bacteria</taxon>
        <taxon>Pseudomonadati</taxon>
        <taxon>Bacteroidota</taxon>
        <taxon>Flavobacteriia</taxon>
        <taxon>Flavobacteriales</taxon>
        <taxon>Flavobacteriaceae</taxon>
        <taxon>Aureitalea</taxon>
    </lineage>
</organism>
<dbReference type="CDD" id="cd02440">
    <property type="entry name" value="AdoMet_MTases"/>
    <property type="match status" value="1"/>
</dbReference>
<dbReference type="GO" id="GO:0008173">
    <property type="term" value="F:RNA methyltransferase activity"/>
    <property type="evidence" value="ECO:0007669"/>
    <property type="project" value="InterPro"/>
</dbReference>
<sequence>MRVHRNLVLAVIEALESILLEDRQADKVLQYSLKKNKRWGSRDRAFVAETTYEIVRWKRWYGHLAQLKEPLRKSDIPGLVAAYLIQKLDQLPAWEEFHPYRNLNLRLNKEALELPRTITASIPDWLDQLGEEELGAEWDTELKALNQQAPVILRTNSLKTTRDKLQSALEAEGIRTETLDDLPLALQLEKRTNVFRTKAFKDGLFEVQDASSQMVAPFLDPKPGMRVIDACAGAGGKALHLASLMENKGQIVAMDIYDFKLKELKLRARRNGIFNVTTRLVEGSKSVKRLRNSADKVLIDAPCSGLGVLRRNPDAKWKLDSDFLDRIRKTQAEILDLYSGLVKPGGQLVYATCSILPSENQLQVQAFLKREQGKSFKLLEEKSISVVQTGFDGFYMALLENQV</sequence>
<dbReference type="Pfam" id="PF22458">
    <property type="entry name" value="RsmF-B_ferredox"/>
    <property type="match status" value="1"/>
</dbReference>
<dbReference type="GO" id="GO:0003723">
    <property type="term" value="F:RNA binding"/>
    <property type="evidence" value="ECO:0007669"/>
    <property type="project" value="UniProtKB-UniRule"/>
</dbReference>
<reference evidence="7 8" key="1">
    <citation type="submission" date="2016-11" db="EMBL/GenBank/DDBJ databases">
        <title>Trade-off between light-utilization and light-protection in marine flavobacteria.</title>
        <authorList>
            <person name="Kumagai Y."/>
        </authorList>
    </citation>
    <scope>NUCLEOTIDE SEQUENCE [LARGE SCALE GENOMIC DNA]</scope>
    <source>
        <strain evidence="7 8">NBRC 107741</strain>
    </source>
</reference>
<proteinExistence type="inferred from homology"/>
<dbReference type="Pfam" id="PF01189">
    <property type="entry name" value="Methyltr_RsmB-F"/>
    <property type="match status" value="1"/>
</dbReference>
<dbReference type="AlphaFoldDB" id="A0A2S7KPP4"/>
<evidence type="ECO:0000256" key="1">
    <source>
        <dbReference type="ARBA" id="ARBA00022603"/>
    </source>
</evidence>
<keyword evidence="3 5" id="KW-0949">S-adenosyl-L-methionine</keyword>
<dbReference type="GO" id="GO:0001510">
    <property type="term" value="P:RNA methylation"/>
    <property type="evidence" value="ECO:0007669"/>
    <property type="project" value="InterPro"/>
</dbReference>
<dbReference type="RefSeq" id="WP_104812532.1">
    <property type="nucleotide sequence ID" value="NZ_MQUB01000001.1"/>
</dbReference>
<comment type="similarity">
    <text evidence="5">Belongs to the class I-like SAM-binding methyltransferase superfamily. RsmB/NOP family.</text>
</comment>
<dbReference type="PANTHER" id="PTHR22807">
    <property type="entry name" value="NOP2 YEAST -RELATED NOL1/NOP2/FMU SUN DOMAIN-CONTAINING"/>
    <property type="match status" value="1"/>
</dbReference>
<feature type="binding site" evidence="5">
    <location>
        <position position="255"/>
    </location>
    <ligand>
        <name>S-adenosyl-L-methionine</name>
        <dbReference type="ChEBI" id="CHEBI:59789"/>
    </ligand>
</feature>
<dbReference type="InterPro" id="IPR001678">
    <property type="entry name" value="MeTrfase_RsmB-F_NOP2_dom"/>
</dbReference>
<accession>A0A2S7KPP4</accession>
<keyword evidence="4 5" id="KW-0694">RNA-binding</keyword>
<dbReference type="PANTHER" id="PTHR22807:SF53">
    <property type="entry name" value="RIBOSOMAL RNA SMALL SUBUNIT METHYLTRANSFERASE B-RELATED"/>
    <property type="match status" value="1"/>
</dbReference>